<dbReference type="OrthoDB" id="9806902at2"/>
<dbReference type="RefSeq" id="WP_121212639.1">
    <property type="nucleotide sequence ID" value="NZ_JAMYWW010000001.1"/>
</dbReference>
<dbReference type="EMBL" id="RBZN01000001">
    <property type="protein sequence ID" value="RKQ19985.1"/>
    <property type="molecule type" value="Genomic_DNA"/>
</dbReference>
<dbReference type="InterPro" id="IPR022742">
    <property type="entry name" value="Hydrolase_4"/>
</dbReference>
<dbReference type="GO" id="GO:0016787">
    <property type="term" value="F:hydrolase activity"/>
    <property type="evidence" value="ECO:0007669"/>
    <property type="project" value="UniProtKB-KW"/>
</dbReference>
<dbReference type="InterPro" id="IPR029058">
    <property type="entry name" value="AB_hydrolase_fold"/>
</dbReference>
<dbReference type="AlphaFoldDB" id="A0A494ZCR8"/>
<dbReference type="Proteomes" id="UP000272238">
    <property type="component" value="Unassembled WGS sequence"/>
</dbReference>
<feature type="domain" description="Serine aminopeptidase S33" evidence="1">
    <location>
        <begin position="9"/>
        <end position="243"/>
    </location>
</feature>
<evidence type="ECO:0000259" key="1">
    <source>
        <dbReference type="Pfam" id="PF12146"/>
    </source>
</evidence>
<reference evidence="2 3" key="1">
    <citation type="journal article" date="2016" name="Antonie Van Leeuwenhoek">
        <title>Lysinibacillus endophyticus sp. nov., an indole-3-acetic acid producing endophytic bacterium isolated from corn root (Zea mays cv. Xinken-5).</title>
        <authorList>
            <person name="Yu J."/>
            <person name="Guan X."/>
            <person name="Liu C."/>
            <person name="Xiang W."/>
            <person name="Yu Z."/>
            <person name="Liu X."/>
            <person name="Wang G."/>
        </authorList>
    </citation>
    <scope>NUCLEOTIDE SEQUENCE [LARGE SCALE GENOMIC DNA]</scope>
    <source>
        <strain evidence="2 3">DSM 100506</strain>
    </source>
</reference>
<proteinExistence type="predicted"/>
<keyword evidence="2" id="KW-0378">Hydrolase</keyword>
<evidence type="ECO:0000313" key="3">
    <source>
        <dbReference type="Proteomes" id="UP000272238"/>
    </source>
</evidence>
<organism evidence="2 3">
    <name type="scientific">Ureibacillus endophyticus</name>
    <dbReference type="NCBI Taxonomy" id="1978490"/>
    <lineage>
        <taxon>Bacteria</taxon>
        <taxon>Bacillati</taxon>
        <taxon>Bacillota</taxon>
        <taxon>Bacilli</taxon>
        <taxon>Bacillales</taxon>
        <taxon>Caryophanaceae</taxon>
        <taxon>Ureibacillus</taxon>
    </lineage>
</organism>
<evidence type="ECO:0000313" key="2">
    <source>
        <dbReference type="EMBL" id="RKQ19985.1"/>
    </source>
</evidence>
<keyword evidence="3" id="KW-1185">Reference proteome</keyword>
<dbReference type="InterPro" id="IPR051044">
    <property type="entry name" value="MAG_DAG_Lipase"/>
</dbReference>
<dbReference type="PANTHER" id="PTHR11614">
    <property type="entry name" value="PHOSPHOLIPASE-RELATED"/>
    <property type="match status" value="1"/>
</dbReference>
<name>A0A494ZCR8_9BACL</name>
<comment type="caution">
    <text evidence="2">The sequence shown here is derived from an EMBL/GenBank/DDBJ whole genome shotgun (WGS) entry which is preliminary data.</text>
</comment>
<sequence>MWKWETDEHAKAVVVIIHSAFEHHRWYAWLIEKLRTDGYHIVMGDLPGHGEESKFLRVHDEAINEYITYIKLLMQNALSYELPVFVIGHGFGGLLAIEFLKKKTVECAGLILSSPWLHLRKTSNLITNALTSGIGTLAPNKKISLEFDKKMLTRNLDGYTEMIDDVPYHSKVTGGWYKDVQQLMKNITTEQENKLTLPILLLTAQQDKITDPSISKKWLFSQNTSELQYKEWPYNYHNLFHDNEREEVFLYTKDFMNNVLRSLGYIVK</sequence>
<dbReference type="Gene3D" id="3.40.50.1820">
    <property type="entry name" value="alpha/beta hydrolase"/>
    <property type="match status" value="1"/>
</dbReference>
<accession>A0A494ZCR8</accession>
<protein>
    <submittedName>
        <fullName evidence="2">Alpha/beta hydrolase</fullName>
    </submittedName>
</protein>
<dbReference type="SUPFAM" id="SSF53474">
    <property type="entry name" value="alpha/beta-Hydrolases"/>
    <property type="match status" value="1"/>
</dbReference>
<gene>
    <name evidence="2" type="ORF">D8M03_00085</name>
</gene>
<dbReference type="Pfam" id="PF12146">
    <property type="entry name" value="Hydrolase_4"/>
    <property type="match status" value="1"/>
</dbReference>